<dbReference type="OrthoDB" id="1232at2759"/>
<feature type="compositionally biased region" description="Basic and acidic residues" evidence="7">
    <location>
        <begin position="686"/>
        <end position="699"/>
    </location>
</feature>
<dbReference type="Proteomes" id="UP000774326">
    <property type="component" value="Unassembled WGS sequence"/>
</dbReference>
<dbReference type="GO" id="GO:0005634">
    <property type="term" value="C:nucleus"/>
    <property type="evidence" value="ECO:0007669"/>
    <property type="project" value="UniProtKB-SubCell"/>
</dbReference>
<feature type="compositionally biased region" description="Low complexity" evidence="7">
    <location>
        <begin position="30"/>
        <end position="44"/>
    </location>
</feature>
<accession>A0A9P8TPJ9</accession>
<feature type="compositionally biased region" description="Basic and acidic residues" evidence="7">
    <location>
        <begin position="14"/>
        <end position="26"/>
    </location>
</feature>
<evidence type="ECO:0000256" key="2">
    <source>
        <dbReference type="ARBA" id="ARBA00005330"/>
    </source>
</evidence>
<sequence>MAARGTVKRRNHGPRSDTHVPEERQVHPPTSGKKTTSSSSTSKSLNEILETLKISYSNENGLLAGDLNLPPLQTLENLLKNLTKLNDQLEMISNLNAINIKEITRIKDRGPDIKDDLESSPPAHRLSIKKDESLYTSDEDQEMIDDDTKASTADDKQSVHTGPETTTDSTDIVKEEPETQSRYPELAMEDYPQKKKHAPEFVKNPKSEFVTPQSLPAAAHALGLFTESNTLSSTGEVDLKLKYGVASYPSTDLKDKLPGAIPNIDFSKSKPPNQVQFATFQAFIENFFRSFSEEDIKFLKRSYVDSVNISNDAAYNPALNPFLTPKLGPLYTKVWNEEEQQENYTTTIKEPSVDQFKPKGSNEKLTEDILESERFTLGPLLSRLLSAMVQESDFSNPISSNSSTSNMDNENDTDDKKTTTALSLLQQQQQPVRIPSVNVDFNTLEERLKSELKYIGLLNTNPEDENGQVDYETAQGTDSTINGSVNPNAETQRTIDNEPKWTNVEDDEVSQELRSLQGNLKELNAKNNKRKRALIPVIETQLSWQEYLSILDDLDKQVDQVYLKRIKVPKHKKKKGSHQIPPSLQLQINNQQHMANQNIKSVLEKRQKWITKISPLFYKVPNEEVDDSKTQGDSEADIEPEQSAALDPLQLSDGGYMKKHPMRSIFNSIDYEANEEEDEEMDEENIVGKDKEKDDDLGL</sequence>
<dbReference type="EMBL" id="JAEUBG010000901">
    <property type="protein sequence ID" value="KAH3687243.1"/>
    <property type="molecule type" value="Genomic_DNA"/>
</dbReference>
<dbReference type="Pfam" id="PF10198">
    <property type="entry name" value="Ada3"/>
    <property type="match status" value="1"/>
</dbReference>
<evidence type="ECO:0000256" key="3">
    <source>
        <dbReference type="ARBA" id="ARBA00023015"/>
    </source>
</evidence>
<comment type="subcellular location">
    <subcellularLocation>
        <location evidence="1">Nucleus</location>
    </subcellularLocation>
</comment>
<feature type="region of interest" description="Disordered" evidence="7">
    <location>
        <begin position="110"/>
        <end position="184"/>
    </location>
</feature>
<evidence type="ECO:0000256" key="4">
    <source>
        <dbReference type="ARBA" id="ARBA00023163"/>
    </source>
</evidence>
<feature type="coiled-coil region" evidence="6">
    <location>
        <begin position="506"/>
        <end position="533"/>
    </location>
</feature>
<name>A0A9P8TPJ9_WICPI</name>
<evidence type="ECO:0000256" key="7">
    <source>
        <dbReference type="SAM" id="MobiDB-lite"/>
    </source>
</evidence>
<feature type="region of interest" description="Disordered" evidence="7">
    <location>
        <begin position="1"/>
        <end position="44"/>
    </location>
</feature>
<feature type="compositionally biased region" description="Basic and acidic residues" evidence="7">
    <location>
        <begin position="146"/>
        <end position="158"/>
    </location>
</feature>
<dbReference type="PANTHER" id="PTHR13556">
    <property type="entry name" value="TRANSCRIPTIONAL ADAPTER 3-RELATED"/>
    <property type="match status" value="1"/>
</dbReference>
<dbReference type="PANTHER" id="PTHR13556:SF2">
    <property type="entry name" value="TRANSCRIPTIONAL ADAPTER 3"/>
    <property type="match status" value="1"/>
</dbReference>
<proteinExistence type="inferred from homology"/>
<dbReference type="GO" id="GO:0006357">
    <property type="term" value="P:regulation of transcription by RNA polymerase II"/>
    <property type="evidence" value="ECO:0007669"/>
    <property type="project" value="TreeGrafter"/>
</dbReference>
<comment type="caution">
    <text evidence="8">The sequence shown here is derived from an EMBL/GenBank/DDBJ whole genome shotgun (WGS) entry which is preliminary data.</text>
</comment>
<keyword evidence="9" id="KW-1185">Reference proteome</keyword>
<evidence type="ECO:0000256" key="6">
    <source>
        <dbReference type="SAM" id="Coils"/>
    </source>
</evidence>
<evidence type="ECO:0000313" key="8">
    <source>
        <dbReference type="EMBL" id="KAH3687243.1"/>
    </source>
</evidence>
<dbReference type="GO" id="GO:0000124">
    <property type="term" value="C:SAGA complex"/>
    <property type="evidence" value="ECO:0007669"/>
    <property type="project" value="TreeGrafter"/>
</dbReference>
<keyword evidence="4" id="KW-0804">Transcription</keyword>
<organism evidence="8 9">
    <name type="scientific">Wickerhamomyces pijperi</name>
    <name type="common">Yeast</name>
    <name type="synonym">Pichia pijperi</name>
    <dbReference type="NCBI Taxonomy" id="599730"/>
    <lineage>
        <taxon>Eukaryota</taxon>
        <taxon>Fungi</taxon>
        <taxon>Dikarya</taxon>
        <taxon>Ascomycota</taxon>
        <taxon>Saccharomycotina</taxon>
        <taxon>Saccharomycetes</taxon>
        <taxon>Phaffomycetales</taxon>
        <taxon>Wickerhamomycetaceae</taxon>
        <taxon>Wickerhamomyces</taxon>
    </lineage>
</organism>
<dbReference type="InterPro" id="IPR019340">
    <property type="entry name" value="Histone_AcTrfase_su3"/>
</dbReference>
<comment type="similarity">
    <text evidence="2">Belongs to the NGG1 family.</text>
</comment>
<protein>
    <submittedName>
        <fullName evidence="8">Uncharacterized protein</fullName>
    </submittedName>
</protein>
<keyword evidence="6" id="KW-0175">Coiled coil</keyword>
<reference evidence="8" key="2">
    <citation type="submission" date="2021-01" db="EMBL/GenBank/DDBJ databases">
        <authorList>
            <person name="Schikora-Tamarit M.A."/>
        </authorList>
    </citation>
    <scope>NUCLEOTIDE SEQUENCE</scope>
    <source>
        <strain evidence="8">CBS2887</strain>
    </source>
</reference>
<dbReference type="AlphaFoldDB" id="A0A9P8TPJ9"/>
<feature type="compositionally biased region" description="Polar residues" evidence="7">
    <location>
        <begin position="159"/>
        <end position="170"/>
    </location>
</feature>
<evidence type="ECO:0000256" key="5">
    <source>
        <dbReference type="ARBA" id="ARBA00023242"/>
    </source>
</evidence>
<dbReference type="GO" id="GO:0003713">
    <property type="term" value="F:transcription coactivator activity"/>
    <property type="evidence" value="ECO:0007669"/>
    <property type="project" value="TreeGrafter"/>
</dbReference>
<feature type="region of interest" description="Disordered" evidence="7">
    <location>
        <begin position="394"/>
        <end position="416"/>
    </location>
</feature>
<feature type="region of interest" description="Disordered" evidence="7">
    <location>
        <begin position="624"/>
        <end position="699"/>
    </location>
</feature>
<evidence type="ECO:0000313" key="9">
    <source>
        <dbReference type="Proteomes" id="UP000774326"/>
    </source>
</evidence>
<keyword evidence="3" id="KW-0805">Transcription regulation</keyword>
<gene>
    <name evidence="8" type="ORF">WICPIJ_001774</name>
</gene>
<feature type="compositionally biased region" description="Basic residues" evidence="7">
    <location>
        <begin position="1"/>
        <end position="13"/>
    </location>
</feature>
<feature type="compositionally biased region" description="Low complexity" evidence="7">
    <location>
        <begin position="394"/>
        <end position="408"/>
    </location>
</feature>
<feature type="compositionally biased region" description="Acidic residues" evidence="7">
    <location>
        <begin position="672"/>
        <end position="685"/>
    </location>
</feature>
<evidence type="ECO:0000256" key="1">
    <source>
        <dbReference type="ARBA" id="ARBA00004123"/>
    </source>
</evidence>
<reference evidence="8" key="1">
    <citation type="journal article" date="2021" name="Open Biol.">
        <title>Shared evolutionary footprints suggest mitochondrial oxidative damage underlies multiple complex I losses in fungi.</title>
        <authorList>
            <person name="Schikora-Tamarit M.A."/>
            <person name="Marcet-Houben M."/>
            <person name="Nosek J."/>
            <person name="Gabaldon T."/>
        </authorList>
    </citation>
    <scope>NUCLEOTIDE SEQUENCE</scope>
    <source>
        <strain evidence="8">CBS2887</strain>
    </source>
</reference>
<keyword evidence="5" id="KW-0539">Nucleus</keyword>